<name>A0A4R3MFF2_9FIRM</name>
<reference evidence="5 6" key="1">
    <citation type="submission" date="2019-03" db="EMBL/GenBank/DDBJ databases">
        <title>Genomic Encyclopedia of Type Strains, Phase IV (KMG-IV): sequencing the most valuable type-strain genomes for metagenomic binning, comparative biology and taxonomic classification.</title>
        <authorList>
            <person name="Goeker M."/>
        </authorList>
    </citation>
    <scope>NUCLEOTIDE SEQUENCE [LARGE SCALE GENOMIC DNA]</scope>
    <source>
        <strain evidence="5 6">DSM 24629</strain>
    </source>
</reference>
<feature type="domain" description="Flavin reductase like" evidence="4">
    <location>
        <begin position="11"/>
        <end position="157"/>
    </location>
</feature>
<dbReference type="InterPro" id="IPR052174">
    <property type="entry name" value="Flavoredoxin"/>
</dbReference>
<dbReference type="OrthoDB" id="9794638at2"/>
<protein>
    <submittedName>
        <fullName evidence="5">Flavin reductase (DIM6/NTAB) family NADH-FMN oxidoreductase RutF</fullName>
    </submittedName>
</protein>
<evidence type="ECO:0000259" key="4">
    <source>
        <dbReference type="SMART" id="SM00903"/>
    </source>
</evidence>
<dbReference type="Pfam" id="PF01613">
    <property type="entry name" value="Flavin_Reduct"/>
    <property type="match status" value="1"/>
</dbReference>
<evidence type="ECO:0000313" key="5">
    <source>
        <dbReference type="EMBL" id="TCT12273.1"/>
    </source>
</evidence>
<evidence type="ECO:0000256" key="1">
    <source>
        <dbReference type="ARBA" id="ARBA00001917"/>
    </source>
</evidence>
<accession>A0A4R3MFF2</accession>
<organism evidence="5 6">
    <name type="scientific">Natranaerovirga pectinivora</name>
    <dbReference type="NCBI Taxonomy" id="682400"/>
    <lineage>
        <taxon>Bacteria</taxon>
        <taxon>Bacillati</taxon>
        <taxon>Bacillota</taxon>
        <taxon>Clostridia</taxon>
        <taxon>Lachnospirales</taxon>
        <taxon>Natranaerovirgaceae</taxon>
        <taxon>Natranaerovirga</taxon>
    </lineage>
</organism>
<proteinExistence type="inferred from homology"/>
<dbReference type="SUPFAM" id="SSF50475">
    <property type="entry name" value="FMN-binding split barrel"/>
    <property type="match status" value="1"/>
</dbReference>
<evidence type="ECO:0000256" key="2">
    <source>
        <dbReference type="ARBA" id="ARBA00022630"/>
    </source>
</evidence>
<dbReference type="GO" id="GO:0016646">
    <property type="term" value="F:oxidoreductase activity, acting on the CH-NH group of donors, NAD or NADP as acceptor"/>
    <property type="evidence" value="ECO:0007669"/>
    <property type="project" value="UniProtKB-ARBA"/>
</dbReference>
<dbReference type="PANTHER" id="PTHR43567:SF1">
    <property type="entry name" value="FLAVOREDOXIN"/>
    <property type="match status" value="1"/>
</dbReference>
<dbReference type="InterPro" id="IPR002563">
    <property type="entry name" value="Flavin_Rdtase-like_dom"/>
</dbReference>
<comment type="cofactor">
    <cofactor evidence="1">
        <name>FMN</name>
        <dbReference type="ChEBI" id="CHEBI:58210"/>
    </cofactor>
</comment>
<dbReference type="Gene3D" id="2.30.110.10">
    <property type="entry name" value="Electron Transport, Fmn-binding Protein, Chain A"/>
    <property type="match status" value="1"/>
</dbReference>
<dbReference type="InterPro" id="IPR012349">
    <property type="entry name" value="Split_barrel_FMN-bd"/>
</dbReference>
<sequence length="195" mass="21888">MTKISWKPGNMIYPLPAVLVTCGDTMDNYNIITIAWTGTICTNPPMVYISVKPNRHSYDLIKRTNDFVINLTTESLVKEVDYCGVRSGKNINKFEATKLTPEKGTKVKSPLIKESPVNIECVVKDIIKLGSHDMFTAEVVAVNIDENFLDENGKFHLDKTKPICYSHGTYFGLSKELGTFGYSVKKKKKSKNKVT</sequence>
<dbReference type="SMART" id="SM00903">
    <property type="entry name" value="Flavin_Reduct"/>
    <property type="match status" value="1"/>
</dbReference>
<dbReference type="PANTHER" id="PTHR43567">
    <property type="entry name" value="FLAVOREDOXIN-RELATED-RELATED"/>
    <property type="match status" value="1"/>
</dbReference>
<dbReference type="AlphaFoldDB" id="A0A4R3MFF2"/>
<evidence type="ECO:0000313" key="6">
    <source>
        <dbReference type="Proteomes" id="UP000294902"/>
    </source>
</evidence>
<gene>
    <name evidence="5" type="ORF">EDC18_11245</name>
</gene>
<keyword evidence="2" id="KW-0285">Flavoprotein</keyword>
<dbReference type="GO" id="GO:0010181">
    <property type="term" value="F:FMN binding"/>
    <property type="evidence" value="ECO:0007669"/>
    <property type="project" value="InterPro"/>
</dbReference>
<comment type="caution">
    <text evidence="5">The sequence shown here is derived from an EMBL/GenBank/DDBJ whole genome shotgun (WGS) entry which is preliminary data.</text>
</comment>
<evidence type="ECO:0000256" key="3">
    <source>
        <dbReference type="ARBA" id="ARBA00038054"/>
    </source>
</evidence>
<comment type="similarity">
    <text evidence="3">Belongs to the flavoredoxin family.</text>
</comment>
<dbReference type="RefSeq" id="WP_132253812.1">
    <property type="nucleotide sequence ID" value="NZ_SMAL01000012.1"/>
</dbReference>
<dbReference type="Proteomes" id="UP000294902">
    <property type="component" value="Unassembled WGS sequence"/>
</dbReference>
<dbReference type="EMBL" id="SMAL01000012">
    <property type="protein sequence ID" value="TCT12273.1"/>
    <property type="molecule type" value="Genomic_DNA"/>
</dbReference>
<keyword evidence="6" id="KW-1185">Reference proteome</keyword>